<keyword evidence="3" id="KW-1185">Reference proteome</keyword>
<gene>
    <name evidence="2" type="ORF">E2C01_084110</name>
</gene>
<dbReference type="Proteomes" id="UP000324222">
    <property type="component" value="Unassembled WGS sequence"/>
</dbReference>
<dbReference type="AlphaFoldDB" id="A0A5B7J350"/>
<sequence>MLNSFVRTSPLVLTLHTGTFHAFLSPFILACYPLYPPGSGTPGRVYDLCDPCVPEVGHLKSYEAEAIQLRGVTNELQKALRASAREMEHLKVREKILEEEIRGLKKAPASRQVGSVCVFVCVPYAVSPLFPADHYQVS</sequence>
<evidence type="ECO:0000313" key="3">
    <source>
        <dbReference type="Proteomes" id="UP000324222"/>
    </source>
</evidence>
<name>A0A5B7J350_PORTR</name>
<protein>
    <submittedName>
        <fullName evidence="2">Uncharacterized protein</fullName>
    </submittedName>
</protein>
<accession>A0A5B7J350</accession>
<reference evidence="2 3" key="1">
    <citation type="submission" date="2019-05" db="EMBL/GenBank/DDBJ databases">
        <title>Another draft genome of Portunus trituberculatus and its Hox gene families provides insights of decapod evolution.</title>
        <authorList>
            <person name="Jeong J.-H."/>
            <person name="Song I."/>
            <person name="Kim S."/>
            <person name="Choi T."/>
            <person name="Kim D."/>
            <person name="Ryu S."/>
            <person name="Kim W."/>
        </authorList>
    </citation>
    <scope>NUCLEOTIDE SEQUENCE [LARGE SCALE GENOMIC DNA]</scope>
    <source>
        <tissue evidence="2">Muscle</tissue>
    </source>
</reference>
<comment type="caution">
    <text evidence="2">The sequence shown here is derived from an EMBL/GenBank/DDBJ whole genome shotgun (WGS) entry which is preliminary data.</text>
</comment>
<evidence type="ECO:0000313" key="2">
    <source>
        <dbReference type="EMBL" id="MPC89175.1"/>
    </source>
</evidence>
<feature type="coiled-coil region" evidence="1">
    <location>
        <begin position="80"/>
        <end position="107"/>
    </location>
</feature>
<keyword evidence="1" id="KW-0175">Coiled coil</keyword>
<proteinExistence type="predicted"/>
<dbReference type="PROSITE" id="PS51257">
    <property type="entry name" value="PROKAR_LIPOPROTEIN"/>
    <property type="match status" value="1"/>
</dbReference>
<evidence type="ECO:0000256" key="1">
    <source>
        <dbReference type="SAM" id="Coils"/>
    </source>
</evidence>
<organism evidence="2 3">
    <name type="scientific">Portunus trituberculatus</name>
    <name type="common">Swimming crab</name>
    <name type="synonym">Neptunus trituberculatus</name>
    <dbReference type="NCBI Taxonomy" id="210409"/>
    <lineage>
        <taxon>Eukaryota</taxon>
        <taxon>Metazoa</taxon>
        <taxon>Ecdysozoa</taxon>
        <taxon>Arthropoda</taxon>
        <taxon>Crustacea</taxon>
        <taxon>Multicrustacea</taxon>
        <taxon>Malacostraca</taxon>
        <taxon>Eumalacostraca</taxon>
        <taxon>Eucarida</taxon>
        <taxon>Decapoda</taxon>
        <taxon>Pleocyemata</taxon>
        <taxon>Brachyura</taxon>
        <taxon>Eubrachyura</taxon>
        <taxon>Portunoidea</taxon>
        <taxon>Portunidae</taxon>
        <taxon>Portuninae</taxon>
        <taxon>Portunus</taxon>
    </lineage>
</organism>
<dbReference type="EMBL" id="VSRR010080142">
    <property type="protein sequence ID" value="MPC89175.1"/>
    <property type="molecule type" value="Genomic_DNA"/>
</dbReference>
<dbReference type="OrthoDB" id="6374570at2759"/>